<gene>
    <name evidence="1" type="ORF">Pla22_32990</name>
</gene>
<dbReference type="EMBL" id="SJPI01000002">
    <property type="protein sequence ID" value="TWT50556.1"/>
    <property type="molecule type" value="Genomic_DNA"/>
</dbReference>
<accession>A0A5C5WIC2</accession>
<protein>
    <submittedName>
        <fullName evidence="1">Uncharacterized protein</fullName>
    </submittedName>
</protein>
<sequence>MGGLGFRMHQALPMNVDVESSSDHAVNRERSSWLAREPTQLIVFDLSANADSPLSYAVVWRLCLATLFGDVADCFAVLAFLLGLYPGSSFLEGCDPDVVVVLQEAKQFFVVFSADRQVIATHPVEHEDHPTVLFACCGHLA</sequence>
<reference evidence="1 2" key="1">
    <citation type="submission" date="2019-02" db="EMBL/GenBank/DDBJ databases">
        <title>Deep-cultivation of Planctomycetes and their phenomic and genomic characterization uncovers novel biology.</title>
        <authorList>
            <person name="Wiegand S."/>
            <person name="Jogler M."/>
            <person name="Boedeker C."/>
            <person name="Pinto D."/>
            <person name="Vollmers J."/>
            <person name="Rivas-Marin E."/>
            <person name="Kohn T."/>
            <person name="Peeters S.H."/>
            <person name="Heuer A."/>
            <person name="Rast P."/>
            <person name="Oberbeckmann S."/>
            <person name="Bunk B."/>
            <person name="Jeske O."/>
            <person name="Meyerdierks A."/>
            <person name="Storesund J.E."/>
            <person name="Kallscheuer N."/>
            <person name="Luecker S."/>
            <person name="Lage O.M."/>
            <person name="Pohl T."/>
            <person name="Merkel B.J."/>
            <person name="Hornburger P."/>
            <person name="Mueller R.-W."/>
            <person name="Bruemmer F."/>
            <person name="Labrenz M."/>
            <person name="Spormann A.M."/>
            <person name="Op Den Camp H."/>
            <person name="Overmann J."/>
            <person name="Amann R."/>
            <person name="Jetten M.S.M."/>
            <person name="Mascher T."/>
            <person name="Medema M.H."/>
            <person name="Devos D.P."/>
            <person name="Kaster A.-K."/>
            <person name="Ovreas L."/>
            <person name="Rohde M."/>
            <person name="Galperin M.Y."/>
            <person name="Jogler C."/>
        </authorList>
    </citation>
    <scope>NUCLEOTIDE SEQUENCE [LARGE SCALE GENOMIC DNA]</scope>
    <source>
        <strain evidence="1 2">Pla22</strain>
    </source>
</reference>
<dbReference type="Proteomes" id="UP000316598">
    <property type="component" value="Unassembled WGS sequence"/>
</dbReference>
<keyword evidence="2" id="KW-1185">Reference proteome</keyword>
<organism evidence="1 2">
    <name type="scientific">Rubripirellula amarantea</name>
    <dbReference type="NCBI Taxonomy" id="2527999"/>
    <lineage>
        <taxon>Bacteria</taxon>
        <taxon>Pseudomonadati</taxon>
        <taxon>Planctomycetota</taxon>
        <taxon>Planctomycetia</taxon>
        <taxon>Pirellulales</taxon>
        <taxon>Pirellulaceae</taxon>
        <taxon>Rubripirellula</taxon>
    </lineage>
</organism>
<name>A0A5C5WIC2_9BACT</name>
<proteinExistence type="predicted"/>
<dbReference type="AlphaFoldDB" id="A0A5C5WIC2"/>
<evidence type="ECO:0000313" key="2">
    <source>
        <dbReference type="Proteomes" id="UP000316598"/>
    </source>
</evidence>
<comment type="caution">
    <text evidence="1">The sequence shown here is derived from an EMBL/GenBank/DDBJ whole genome shotgun (WGS) entry which is preliminary data.</text>
</comment>
<evidence type="ECO:0000313" key="1">
    <source>
        <dbReference type="EMBL" id="TWT50556.1"/>
    </source>
</evidence>